<dbReference type="GeneID" id="9743355"/>
<dbReference type="Proteomes" id="UP000006565">
    <property type="component" value="Chromosome"/>
</dbReference>
<dbReference type="AlphaFoldDB" id="E1RJL8"/>
<organism evidence="2 3">
    <name type="scientific">Methanolacinia petrolearia (strain DSM 11571 / OCM 486 / SEBR 4847)</name>
    <name type="common">Methanoplanus petrolearius</name>
    <dbReference type="NCBI Taxonomy" id="679926"/>
    <lineage>
        <taxon>Archaea</taxon>
        <taxon>Methanobacteriati</taxon>
        <taxon>Methanobacteriota</taxon>
        <taxon>Stenosarchaea group</taxon>
        <taxon>Methanomicrobia</taxon>
        <taxon>Methanomicrobiales</taxon>
        <taxon>Methanomicrobiaceae</taxon>
        <taxon>Methanolacinia</taxon>
    </lineage>
</organism>
<dbReference type="PANTHER" id="PTHR43591:SF24">
    <property type="entry name" value="2-METHOXY-6-POLYPRENYL-1,4-BENZOQUINOL METHYLASE, MITOCHONDRIAL"/>
    <property type="match status" value="1"/>
</dbReference>
<dbReference type="HOGENOM" id="CLU_037990_4_0_2"/>
<dbReference type="InterPro" id="IPR013216">
    <property type="entry name" value="Methyltransf_11"/>
</dbReference>
<proteinExistence type="predicted"/>
<evidence type="ECO:0000313" key="2">
    <source>
        <dbReference type="EMBL" id="ADN35665.1"/>
    </source>
</evidence>
<name>E1RJL8_METP4</name>
<dbReference type="KEGG" id="mpi:Mpet_0897"/>
<dbReference type="PANTHER" id="PTHR43591">
    <property type="entry name" value="METHYLTRANSFERASE"/>
    <property type="match status" value="1"/>
</dbReference>
<keyword evidence="2" id="KW-0489">Methyltransferase</keyword>
<evidence type="ECO:0000259" key="1">
    <source>
        <dbReference type="Pfam" id="PF08241"/>
    </source>
</evidence>
<dbReference type="STRING" id="679926.Mpet_0897"/>
<dbReference type="OrthoDB" id="147504at2157"/>
<accession>E1RJL8</accession>
<dbReference type="CDD" id="cd02440">
    <property type="entry name" value="AdoMet_MTases"/>
    <property type="match status" value="1"/>
</dbReference>
<feature type="domain" description="Methyltransferase type 11" evidence="1">
    <location>
        <begin position="56"/>
        <end position="150"/>
    </location>
</feature>
<protein>
    <submittedName>
        <fullName evidence="2">Methyltransferase type 11</fullName>
    </submittedName>
</protein>
<keyword evidence="2" id="KW-0808">Transferase</keyword>
<dbReference type="Pfam" id="PF08241">
    <property type="entry name" value="Methyltransf_11"/>
    <property type="match status" value="1"/>
</dbReference>
<dbReference type="Gene3D" id="3.40.50.150">
    <property type="entry name" value="Vaccinia Virus protein VP39"/>
    <property type="match status" value="1"/>
</dbReference>
<keyword evidence="3" id="KW-1185">Reference proteome</keyword>
<evidence type="ECO:0000313" key="3">
    <source>
        <dbReference type="Proteomes" id="UP000006565"/>
    </source>
</evidence>
<sequence>MDDKSLKSEIADSWNAEADYYDSHVSHGIQTGEEKKLWIEAFEAVLPAGNGPLDILDVGCGTGAMGLILSGMGHNVTGIDLSEGMMNIGRRKAKDTGLSMVFQSGDAENPPFEDGTFDCVINRHLLWTLPNPDAALGNWCRVLKAGGKVLVIDGLWDDGKLSTKTKRKISRTIAKIVEKHPHESRYGEDLSSSLPNLGGVPEEKAKEYFSKAGLAEISVKSLAHIRENQKKRLNWYEKLNASWSYYLVSGVKRG</sequence>
<dbReference type="GO" id="GO:0008757">
    <property type="term" value="F:S-adenosylmethionine-dependent methyltransferase activity"/>
    <property type="evidence" value="ECO:0007669"/>
    <property type="project" value="InterPro"/>
</dbReference>
<dbReference type="InterPro" id="IPR029063">
    <property type="entry name" value="SAM-dependent_MTases_sf"/>
</dbReference>
<dbReference type="GO" id="GO:0032259">
    <property type="term" value="P:methylation"/>
    <property type="evidence" value="ECO:0007669"/>
    <property type="project" value="UniProtKB-KW"/>
</dbReference>
<dbReference type="SUPFAM" id="SSF53335">
    <property type="entry name" value="S-adenosyl-L-methionine-dependent methyltransferases"/>
    <property type="match status" value="1"/>
</dbReference>
<dbReference type="eggNOG" id="arCOG03529">
    <property type="taxonomic scope" value="Archaea"/>
</dbReference>
<dbReference type="EMBL" id="CP002117">
    <property type="protein sequence ID" value="ADN35665.1"/>
    <property type="molecule type" value="Genomic_DNA"/>
</dbReference>
<dbReference type="RefSeq" id="WP_013328843.1">
    <property type="nucleotide sequence ID" value="NC_014507.1"/>
</dbReference>
<reference evidence="2 3" key="1">
    <citation type="journal article" date="2010" name="Stand. Genomic Sci.">
        <title>Complete genome sequence of Methanoplanus petrolearius type strain (SEBR 4847).</title>
        <authorList>
            <person name="Brambilla E."/>
            <person name="Djao O.D."/>
            <person name="Daligault H."/>
            <person name="Lapidus A."/>
            <person name="Lucas S."/>
            <person name="Hammon N."/>
            <person name="Nolan M."/>
            <person name="Tice H."/>
            <person name="Cheng J.F."/>
            <person name="Han C."/>
            <person name="Tapia R."/>
            <person name="Goodwin L."/>
            <person name="Pitluck S."/>
            <person name="Liolios K."/>
            <person name="Ivanova N."/>
            <person name="Mavromatis K."/>
            <person name="Mikhailova N."/>
            <person name="Pati A."/>
            <person name="Chen A."/>
            <person name="Palaniappan K."/>
            <person name="Land M."/>
            <person name="Hauser L."/>
            <person name="Chang Y.J."/>
            <person name="Jeffries C.D."/>
            <person name="Rohde M."/>
            <person name="Spring S."/>
            <person name="Sikorski J."/>
            <person name="Goker M."/>
            <person name="Woyke T."/>
            <person name="Bristow J."/>
            <person name="Eisen J.A."/>
            <person name="Markowitz V."/>
            <person name="Hugenholtz P."/>
            <person name="Kyrpides N.C."/>
            <person name="Klenk H.P."/>
        </authorList>
    </citation>
    <scope>NUCLEOTIDE SEQUENCE [LARGE SCALE GENOMIC DNA]</scope>
    <source>
        <strain evidence="3">DSM 11571 / OCM 486 / SEBR 4847</strain>
    </source>
</reference>
<gene>
    <name evidence="2" type="ordered locus">Mpet_0897</name>
</gene>